<dbReference type="OrthoDB" id="9785951at2"/>
<dbReference type="InterPro" id="IPR024654">
    <property type="entry name" value="Calcineurin-like_PHP_lpxH"/>
</dbReference>
<dbReference type="InterPro" id="IPR000979">
    <property type="entry name" value="Phosphodiesterase_MJ0936/Vps29"/>
</dbReference>
<comment type="cofactor">
    <cofactor evidence="2">
        <name>a divalent metal cation</name>
        <dbReference type="ChEBI" id="CHEBI:60240"/>
    </cofactor>
</comment>
<evidence type="ECO:0000256" key="1">
    <source>
        <dbReference type="ARBA" id="ARBA00008950"/>
    </source>
</evidence>
<dbReference type="EMBL" id="AP019367">
    <property type="protein sequence ID" value="BBH49530.1"/>
    <property type="molecule type" value="Genomic_DNA"/>
</dbReference>
<dbReference type="KEGG" id="pcat:Pcatena_01170"/>
<dbReference type="GeneID" id="88848259"/>
<evidence type="ECO:0000313" key="5">
    <source>
        <dbReference type="Proteomes" id="UP000273154"/>
    </source>
</evidence>
<keyword evidence="5" id="KW-1185">Reference proteome</keyword>
<feature type="domain" description="Calcineurin-like phosphoesterase" evidence="3">
    <location>
        <begin position="6"/>
        <end position="141"/>
    </location>
</feature>
<dbReference type="NCBIfam" id="TIGR00040">
    <property type="entry name" value="yfcE"/>
    <property type="match status" value="1"/>
</dbReference>
<dbReference type="Pfam" id="PF12850">
    <property type="entry name" value="Metallophos_2"/>
    <property type="match status" value="1"/>
</dbReference>
<dbReference type="Gene3D" id="3.60.21.10">
    <property type="match status" value="1"/>
</dbReference>
<evidence type="ECO:0000256" key="2">
    <source>
        <dbReference type="RuleBase" id="RU362039"/>
    </source>
</evidence>
<dbReference type="GO" id="GO:0016787">
    <property type="term" value="F:hydrolase activity"/>
    <property type="evidence" value="ECO:0007669"/>
    <property type="project" value="UniProtKB-UniRule"/>
</dbReference>
<dbReference type="Proteomes" id="UP000273154">
    <property type="component" value="Chromosome"/>
</dbReference>
<name>A0A3G9K9F0_9ACTN</name>
<dbReference type="InterPro" id="IPR029052">
    <property type="entry name" value="Metallo-depent_PP-like"/>
</dbReference>
<dbReference type="AlphaFoldDB" id="A0A3G9K9F0"/>
<dbReference type="RefSeq" id="WP_126420697.1">
    <property type="nucleotide sequence ID" value="NZ_AP019367.1"/>
</dbReference>
<reference evidence="5" key="1">
    <citation type="submission" date="2018-11" db="EMBL/GenBank/DDBJ databases">
        <title>Comparative genomics of Parolsenella catena and Libanicoccus massiliensis: Reclassification of Libanicoccus massiliensis as Parolsenella massiliensis comb. nov.</title>
        <authorList>
            <person name="Sakamoto M."/>
            <person name="Ikeyama N."/>
            <person name="Murakami T."/>
            <person name="Mori H."/>
            <person name="Yuki M."/>
            <person name="Ohkuma M."/>
        </authorList>
    </citation>
    <scope>NUCLEOTIDE SEQUENCE [LARGE SCALE GENOMIC DNA]</scope>
    <source>
        <strain evidence="5">JCM 31932</strain>
    </source>
</reference>
<dbReference type="SUPFAM" id="SSF56300">
    <property type="entry name" value="Metallo-dependent phosphatases"/>
    <property type="match status" value="1"/>
</dbReference>
<protein>
    <recommendedName>
        <fullName evidence="2">Phosphoesterase</fullName>
        <ecNumber evidence="2">3.1.4.-</ecNumber>
    </recommendedName>
</protein>
<dbReference type="GO" id="GO:0046872">
    <property type="term" value="F:metal ion binding"/>
    <property type="evidence" value="ECO:0007669"/>
    <property type="project" value="UniProtKB-KW"/>
</dbReference>
<evidence type="ECO:0000259" key="3">
    <source>
        <dbReference type="Pfam" id="PF12850"/>
    </source>
</evidence>
<proteinExistence type="inferred from homology"/>
<evidence type="ECO:0000313" key="4">
    <source>
        <dbReference type="EMBL" id="BBH49530.1"/>
    </source>
</evidence>
<organism evidence="4 5">
    <name type="scientific">Parolsenella catena</name>
    <dbReference type="NCBI Taxonomy" id="2003188"/>
    <lineage>
        <taxon>Bacteria</taxon>
        <taxon>Bacillati</taxon>
        <taxon>Actinomycetota</taxon>
        <taxon>Coriobacteriia</taxon>
        <taxon>Coriobacteriales</taxon>
        <taxon>Atopobiaceae</taxon>
        <taxon>Parolsenella</taxon>
    </lineage>
</organism>
<accession>A0A3G9K9F0</accession>
<gene>
    <name evidence="4" type="ORF">Pcatena_01170</name>
</gene>
<sequence>MAGKRIDVLSDTHGRLSNEVLDALDGCDLIVHAGDITSDEDFVTLGALAPLRLCLGNNDWAGEYGPEVTRKVRFEYEGLQFCVCHYRQDLTGERFDVGVFGHTHVPERDTLGNGSLVMNPGSPTFPRSSSGPTMGRIYVEDGRVLSSEIIKLGDGEDRGWGRSFFAGW</sequence>
<dbReference type="EC" id="3.1.4.-" evidence="2"/>
<keyword evidence="2" id="KW-0479">Metal-binding</keyword>
<comment type="similarity">
    <text evidence="1 2">Belongs to the metallophosphoesterase superfamily. YfcE family.</text>
</comment>